<sequence length="92" mass="9940">MKRKEITETIAKVGAGTFALNGSMSLINPKTGEGFDVDMGATLAIVRGTLAWVDTLFEDDAKPEPSTVKHMQKLLTYVGSSIAYDISSDEEE</sequence>
<proteinExistence type="predicted"/>
<evidence type="ECO:0000313" key="1">
    <source>
        <dbReference type="EMBL" id="DAF59082.1"/>
    </source>
</evidence>
<organism evidence="1">
    <name type="scientific">Myoviridae sp. ctjH82</name>
    <dbReference type="NCBI Taxonomy" id="2827704"/>
    <lineage>
        <taxon>Viruses</taxon>
        <taxon>Duplodnaviria</taxon>
        <taxon>Heunggongvirae</taxon>
        <taxon>Uroviricota</taxon>
        <taxon>Caudoviricetes</taxon>
    </lineage>
</organism>
<reference evidence="1" key="1">
    <citation type="journal article" date="2021" name="Proc. Natl. Acad. Sci. U.S.A.">
        <title>A Catalog of Tens of Thousands of Viruses from Human Metagenomes Reveals Hidden Associations with Chronic Diseases.</title>
        <authorList>
            <person name="Tisza M.J."/>
            <person name="Buck C.B."/>
        </authorList>
    </citation>
    <scope>NUCLEOTIDE SEQUENCE</scope>
    <source>
        <strain evidence="1">CtjH82</strain>
    </source>
</reference>
<accession>A0A8S5T8J1</accession>
<name>A0A8S5T8J1_9CAUD</name>
<dbReference type="EMBL" id="BK032762">
    <property type="protein sequence ID" value="DAF59082.1"/>
    <property type="molecule type" value="Genomic_DNA"/>
</dbReference>
<protein>
    <submittedName>
        <fullName evidence="1">Uncharacterized protein</fullName>
    </submittedName>
</protein>